<reference evidence="5 6" key="1">
    <citation type="submission" date="2019-06" db="EMBL/GenBank/DDBJ databases">
        <title>Genomic Encyclopedia of Type Strains, Phase IV (KMG-V): Genome sequencing to study the core and pangenomes of soil and plant-associated prokaryotes.</title>
        <authorList>
            <person name="Whitman W."/>
        </authorList>
    </citation>
    <scope>NUCLEOTIDE SEQUENCE [LARGE SCALE GENOMIC DNA]</scope>
    <source>
        <strain evidence="5 6">BR 10556</strain>
    </source>
</reference>
<dbReference type="SUPFAM" id="SSF46785">
    <property type="entry name" value="Winged helix' DNA-binding domain"/>
    <property type="match status" value="1"/>
</dbReference>
<dbReference type="CDD" id="cd00090">
    <property type="entry name" value="HTH_ARSR"/>
    <property type="match status" value="1"/>
</dbReference>
<keyword evidence="6" id="KW-1185">Reference proteome</keyword>
<dbReference type="EMBL" id="VITW01000006">
    <property type="protein sequence ID" value="TWB72742.1"/>
    <property type="molecule type" value="Genomic_DNA"/>
</dbReference>
<protein>
    <submittedName>
        <fullName evidence="5">AsnC family transcriptional regulator</fullName>
    </submittedName>
</protein>
<dbReference type="GO" id="GO:0043200">
    <property type="term" value="P:response to amino acid"/>
    <property type="evidence" value="ECO:0007669"/>
    <property type="project" value="TreeGrafter"/>
</dbReference>
<dbReference type="PROSITE" id="PS00519">
    <property type="entry name" value="HTH_ASNC_1"/>
    <property type="match status" value="1"/>
</dbReference>
<dbReference type="InterPro" id="IPR000485">
    <property type="entry name" value="AsnC-type_HTH_dom"/>
</dbReference>
<evidence type="ECO:0000313" key="6">
    <source>
        <dbReference type="Proteomes" id="UP000315914"/>
    </source>
</evidence>
<dbReference type="PANTHER" id="PTHR30154">
    <property type="entry name" value="LEUCINE-RESPONSIVE REGULATORY PROTEIN"/>
    <property type="match status" value="1"/>
</dbReference>
<dbReference type="Gene3D" id="3.30.70.920">
    <property type="match status" value="1"/>
</dbReference>
<gene>
    <name evidence="5" type="ORF">FBZ95_106457</name>
</gene>
<dbReference type="PROSITE" id="PS50956">
    <property type="entry name" value="HTH_ASNC_2"/>
    <property type="match status" value="1"/>
</dbReference>
<dbReference type="Pfam" id="PF13412">
    <property type="entry name" value="HTH_24"/>
    <property type="match status" value="1"/>
</dbReference>
<dbReference type="PRINTS" id="PR00033">
    <property type="entry name" value="HTHASNC"/>
</dbReference>
<dbReference type="InterPro" id="IPR036388">
    <property type="entry name" value="WH-like_DNA-bd_sf"/>
</dbReference>
<sequence>MPAKRSPVEELDQLDRRILSALCENGRVTTSALAEQVGLSSSPCWTRVKRLEENGAIEKYVAVLNHANLGYNNIAFVEISLDKHDDKVLDRFGTALSRIPEVMEAYLVTGEYDYLIKVVVRDTDHYERFLRQALYRIPGIRQSRTTFGLRTLKRQISIDPSKAGRP</sequence>
<dbReference type="PANTHER" id="PTHR30154:SF34">
    <property type="entry name" value="TRANSCRIPTIONAL REGULATOR AZLB"/>
    <property type="match status" value="1"/>
</dbReference>
<keyword evidence="3" id="KW-0804">Transcription</keyword>
<dbReference type="STRING" id="1399419.A5906_34870"/>
<dbReference type="InterPro" id="IPR019885">
    <property type="entry name" value="Tscrpt_reg_HTH_AsnC-type_CS"/>
</dbReference>
<evidence type="ECO:0000256" key="2">
    <source>
        <dbReference type="ARBA" id="ARBA00023125"/>
    </source>
</evidence>
<evidence type="ECO:0000313" key="5">
    <source>
        <dbReference type="EMBL" id="TWB72742.1"/>
    </source>
</evidence>
<evidence type="ECO:0000256" key="1">
    <source>
        <dbReference type="ARBA" id="ARBA00023015"/>
    </source>
</evidence>
<dbReference type="InterPro" id="IPR019888">
    <property type="entry name" value="Tscrpt_reg_AsnC-like"/>
</dbReference>
<name>A0A560JNI4_9BRAD</name>
<dbReference type="SUPFAM" id="SSF54909">
    <property type="entry name" value="Dimeric alpha+beta barrel"/>
    <property type="match status" value="1"/>
</dbReference>
<organism evidence="5 6">
    <name type="scientific">Bradyrhizobium sacchari</name>
    <dbReference type="NCBI Taxonomy" id="1399419"/>
    <lineage>
        <taxon>Bacteria</taxon>
        <taxon>Pseudomonadati</taxon>
        <taxon>Pseudomonadota</taxon>
        <taxon>Alphaproteobacteria</taxon>
        <taxon>Hyphomicrobiales</taxon>
        <taxon>Nitrobacteraceae</taxon>
        <taxon>Bradyrhizobium</taxon>
    </lineage>
</organism>
<dbReference type="InterPro" id="IPR011991">
    <property type="entry name" value="ArsR-like_HTH"/>
</dbReference>
<dbReference type="InterPro" id="IPR011008">
    <property type="entry name" value="Dimeric_a/b-barrel"/>
</dbReference>
<dbReference type="InterPro" id="IPR019887">
    <property type="entry name" value="Tscrpt_reg_AsnC/Lrp_C"/>
</dbReference>
<proteinExistence type="predicted"/>
<dbReference type="InterPro" id="IPR036390">
    <property type="entry name" value="WH_DNA-bd_sf"/>
</dbReference>
<comment type="caution">
    <text evidence="5">The sequence shown here is derived from an EMBL/GenBank/DDBJ whole genome shotgun (WGS) entry which is preliminary data.</text>
</comment>
<dbReference type="GO" id="GO:0006355">
    <property type="term" value="P:regulation of DNA-templated transcription"/>
    <property type="evidence" value="ECO:0007669"/>
    <property type="project" value="UniProtKB-ARBA"/>
</dbReference>
<evidence type="ECO:0000259" key="4">
    <source>
        <dbReference type="PROSITE" id="PS50956"/>
    </source>
</evidence>
<dbReference type="RefSeq" id="WP_080136459.1">
    <property type="nucleotide sequence ID" value="NZ_LWIG01000012.1"/>
</dbReference>
<evidence type="ECO:0000256" key="3">
    <source>
        <dbReference type="ARBA" id="ARBA00023163"/>
    </source>
</evidence>
<keyword evidence="2" id="KW-0238">DNA-binding</keyword>
<keyword evidence="1" id="KW-0805">Transcription regulation</keyword>
<dbReference type="AlphaFoldDB" id="A0A560JNI4"/>
<dbReference type="Pfam" id="PF01037">
    <property type="entry name" value="AsnC_trans_reg"/>
    <property type="match status" value="1"/>
</dbReference>
<dbReference type="Proteomes" id="UP000315914">
    <property type="component" value="Unassembled WGS sequence"/>
</dbReference>
<dbReference type="GO" id="GO:0043565">
    <property type="term" value="F:sequence-specific DNA binding"/>
    <property type="evidence" value="ECO:0007669"/>
    <property type="project" value="InterPro"/>
</dbReference>
<dbReference type="OrthoDB" id="9812082at2"/>
<accession>A0A560JNI4</accession>
<dbReference type="Gene3D" id="1.10.10.10">
    <property type="entry name" value="Winged helix-like DNA-binding domain superfamily/Winged helix DNA-binding domain"/>
    <property type="match status" value="1"/>
</dbReference>
<dbReference type="SMART" id="SM00344">
    <property type="entry name" value="HTH_ASNC"/>
    <property type="match status" value="1"/>
</dbReference>
<feature type="domain" description="HTH asnC-type" evidence="4">
    <location>
        <begin position="11"/>
        <end position="72"/>
    </location>
</feature>
<dbReference type="GO" id="GO:0005829">
    <property type="term" value="C:cytosol"/>
    <property type="evidence" value="ECO:0007669"/>
    <property type="project" value="TreeGrafter"/>
</dbReference>